<sequence length="530" mass="58634">MISIVGTLARRGVPRYSRSLQNVRQRCFSSGSESSKVGDITGISLSQPVSWLPIPRYATVKDQESNTHITRLENGLTVASAEQFGNFCTVGVLIDSGSRYEGPYPSGITHFLEKLSFSSTAKFANKDEILQRLEEHGGVCDCQGSRDTLIYAASASTTGVAEVVELLSEAVLQPKITLEELEATRAAIGFELDTLDMKPDPDILMVEYLHAAAYWNNTLGLPKVCPQENLSVIDRELLYTFMSNYHTPKRMVLAGVGIKHEELLKQAEKYFVSATPAWKMDGEQVNDKFGQDLSISQYTGGIVTVEKDLSNVTLGPSQMPELTHFIIGLEGCSHEDPDFVSYCVLHTIMGGGGSFSAGGPGKGMYTRLYTNVLNRHHWMHNAMAQHHAYRDSGIFAIQAAAAPSMMRELVEVIAKEFVSIRHGIGSTELERAKTQLQSILMMNLEMRAVVFEDIGRQVLASGKRYSAQYFYDKIAKVTEADVIRVADRMLASKVSVAFFGDLSYTPTLEEIQKALHSKDGRIPRKFSLFK</sequence>
<feature type="domain" description="Peptidase M16 C-terminal" evidence="11">
    <location>
        <begin position="233"/>
        <end position="436"/>
    </location>
</feature>
<evidence type="ECO:0000256" key="5">
    <source>
        <dbReference type="ARBA" id="ARBA00022946"/>
    </source>
</evidence>
<accession>A0AAD9MS28</accession>
<dbReference type="GO" id="GO:0046872">
    <property type="term" value="F:metal ion binding"/>
    <property type="evidence" value="ECO:0007669"/>
    <property type="project" value="InterPro"/>
</dbReference>
<evidence type="ECO:0000256" key="9">
    <source>
        <dbReference type="RuleBase" id="RU004447"/>
    </source>
</evidence>
<dbReference type="InterPro" id="IPR001431">
    <property type="entry name" value="Pept_M16_Zn_BS"/>
</dbReference>
<dbReference type="Pfam" id="PF00675">
    <property type="entry name" value="Peptidase_M16"/>
    <property type="match status" value="1"/>
</dbReference>
<comment type="function">
    <text evidence="1">Substrate recognition and binding subunit of the essential mitochondrial processing protease (MPP), which cleaves the mitochondrial sequence off newly imported precursors proteins.</text>
</comment>
<evidence type="ECO:0000259" key="10">
    <source>
        <dbReference type="Pfam" id="PF00675"/>
    </source>
</evidence>
<reference evidence="12" key="1">
    <citation type="journal article" date="2023" name="Mol. Biol. Evol.">
        <title>Third-Generation Sequencing Reveals the Adaptive Role of the Epigenome in Three Deep-Sea Polychaetes.</title>
        <authorList>
            <person name="Perez M."/>
            <person name="Aroh O."/>
            <person name="Sun Y."/>
            <person name="Lan Y."/>
            <person name="Juniper S.K."/>
            <person name="Young C.R."/>
            <person name="Angers B."/>
            <person name="Qian P.Y."/>
        </authorList>
    </citation>
    <scope>NUCLEOTIDE SEQUENCE</scope>
    <source>
        <strain evidence="12">P08H-3</strain>
    </source>
</reference>
<dbReference type="InterPro" id="IPR007863">
    <property type="entry name" value="Peptidase_M16_C"/>
</dbReference>
<dbReference type="AlphaFoldDB" id="A0AAD9MS28"/>
<evidence type="ECO:0000313" key="12">
    <source>
        <dbReference type="EMBL" id="KAK2142073.1"/>
    </source>
</evidence>
<evidence type="ECO:0000256" key="1">
    <source>
        <dbReference type="ARBA" id="ARBA00002123"/>
    </source>
</evidence>
<evidence type="ECO:0000256" key="3">
    <source>
        <dbReference type="ARBA" id="ARBA00007261"/>
    </source>
</evidence>
<keyword evidence="5" id="KW-0809">Transit peptide</keyword>
<keyword evidence="6" id="KW-0496">Mitochondrion</keyword>
<keyword evidence="13" id="KW-1185">Reference proteome</keyword>
<dbReference type="SUPFAM" id="SSF63411">
    <property type="entry name" value="LuxS/MPP-like metallohydrolase"/>
    <property type="match status" value="2"/>
</dbReference>
<dbReference type="GO" id="GO:0006627">
    <property type="term" value="P:protein processing involved in protein targeting to mitochondrion"/>
    <property type="evidence" value="ECO:0007669"/>
    <property type="project" value="TreeGrafter"/>
</dbReference>
<dbReference type="Proteomes" id="UP001208570">
    <property type="component" value="Unassembled WGS sequence"/>
</dbReference>
<evidence type="ECO:0000256" key="8">
    <source>
        <dbReference type="ARBA" id="ARBA00032315"/>
    </source>
</evidence>
<evidence type="ECO:0000259" key="11">
    <source>
        <dbReference type="Pfam" id="PF05193"/>
    </source>
</evidence>
<evidence type="ECO:0000256" key="4">
    <source>
        <dbReference type="ARBA" id="ARBA00016741"/>
    </source>
</evidence>
<dbReference type="GO" id="GO:0004222">
    <property type="term" value="F:metalloendopeptidase activity"/>
    <property type="evidence" value="ECO:0007669"/>
    <property type="project" value="InterPro"/>
</dbReference>
<dbReference type="PANTHER" id="PTHR11851">
    <property type="entry name" value="METALLOPROTEASE"/>
    <property type="match status" value="1"/>
</dbReference>
<dbReference type="EMBL" id="JAODUP010000999">
    <property type="protein sequence ID" value="KAK2142073.1"/>
    <property type="molecule type" value="Genomic_DNA"/>
</dbReference>
<dbReference type="Pfam" id="PF05193">
    <property type="entry name" value="Peptidase_M16_C"/>
    <property type="match status" value="1"/>
</dbReference>
<dbReference type="PROSITE" id="PS00143">
    <property type="entry name" value="INSULINASE"/>
    <property type="match status" value="1"/>
</dbReference>
<name>A0AAD9MS28_9ANNE</name>
<comment type="subcellular location">
    <subcellularLocation>
        <location evidence="2">Mitochondrion matrix</location>
    </subcellularLocation>
</comment>
<dbReference type="InterPro" id="IPR011765">
    <property type="entry name" value="Pept_M16_N"/>
</dbReference>
<feature type="domain" description="Peptidase M16 N-terminal" evidence="10">
    <location>
        <begin position="78"/>
        <end position="226"/>
    </location>
</feature>
<dbReference type="Gene3D" id="3.30.830.10">
    <property type="entry name" value="Metalloenzyme, LuxS/M16 peptidase-like"/>
    <property type="match status" value="2"/>
</dbReference>
<protein>
    <recommendedName>
        <fullName evidence="4">Mitochondrial-processing peptidase subunit alpha</fullName>
    </recommendedName>
    <alternativeName>
        <fullName evidence="7">Alpha-MPP</fullName>
    </alternativeName>
    <alternativeName>
        <fullName evidence="8">Inactive zinc metalloprotease alpha</fullName>
    </alternativeName>
</protein>
<organism evidence="12 13">
    <name type="scientific">Paralvinella palmiformis</name>
    <dbReference type="NCBI Taxonomy" id="53620"/>
    <lineage>
        <taxon>Eukaryota</taxon>
        <taxon>Metazoa</taxon>
        <taxon>Spiralia</taxon>
        <taxon>Lophotrochozoa</taxon>
        <taxon>Annelida</taxon>
        <taxon>Polychaeta</taxon>
        <taxon>Sedentaria</taxon>
        <taxon>Canalipalpata</taxon>
        <taxon>Terebellida</taxon>
        <taxon>Terebelliformia</taxon>
        <taxon>Alvinellidae</taxon>
        <taxon>Paralvinella</taxon>
    </lineage>
</organism>
<evidence type="ECO:0000313" key="13">
    <source>
        <dbReference type="Proteomes" id="UP001208570"/>
    </source>
</evidence>
<comment type="caution">
    <text evidence="12">The sequence shown here is derived from an EMBL/GenBank/DDBJ whole genome shotgun (WGS) entry which is preliminary data.</text>
</comment>
<evidence type="ECO:0000256" key="2">
    <source>
        <dbReference type="ARBA" id="ARBA00004305"/>
    </source>
</evidence>
<comment type="similarity">
    <text evidence="3 9">Belongs to the peptidase M16 family.</text>
</comment>
<dbReference type="GO" id="GO:0005759">
    <property type="term" value="C:mitochondrial matrix"/>
    <property type="evidence" value="ECO:0007669"/>
    <property type="project" value="UniProtKB-SubCell"/>
</dbReference>
<dbReference type="InterPro" id="IPR011249">
    <property type="entry name" value="Metalloenz_LuxS/M16"/>
</dbReference>
<proteinExistence type="inferred from homology"/>
<gene>
    <name evidence="12" type="ORF">LSH36_999g00050</name>
</gene>
<evidence type="ECO:0000256" key="6">
    <source>
        <dbReference type="ARBA" id="ARBA00023128"/>
    </source>
</evidence>
<dbReference type="PANTHER" id="PTHR11851:SF49">
    <property type="entry name" value="MITOCHONDRIAL-PROCESSING PEPTIDASE SUBUNIT ALPHA"/>
    <property type="match status" value="1"/>
</dbReference>
<dbReference type="FunFam" id="3.30.830.10:FF:000014">
    <property type="entry name" value="Mitochondrial-processing peptidase alpha subunit, mitochondrial"/>
    <property type="match status" value="1"/>
</dbReference>
<evidence type="ECO:0000256" key="7">
    <source>
        <dbReference type="ARBA" id="ARBA00030006"/>
    </source>
</evidence>
<dbReference type="InterPro" id="IPR050361">
    <property type="entry name" value="MPP/UQCRC_Complex"/>
</dbReference>